<dbReference type="EMBL" id="JAVDYF010000001">
    <property type="protein sequence ID" value="MDR7354728.1"/>
    <property type="molecule type" value="Genomic_DNA"/>
</dbReference>
<sequence>MYTPHRHTKQWRKHGASSPQHDAPQDAEKDENSTVNFQQGDRVSTALNATGETRVPPHGKFS</sequence>
<name>A0ABU2B7Z7_9CORY</name>
<accession>A0ABU2B7Z7</accession>
<feature type="compositionally biased region" description="Polar residues" evidence="1">
    <location>
        <begin position="33"/>
        <end position="51"/>
    </location>
</feature>
<reference evidence="2 3" key="1">
    <citation type="submission" date="2023-07" db="EMBL/GenBank/DDBJ databases">
        <title>Sequencing the genomes of 1000 actinobacteria strains.</title>
        <authorList>
            <person name="Klenk H.-P."/>
        </authorList>
    </citation>
    <scope>NUCLEOTIDE SEQUENCE [LARGE SCALE GENOMIC DNA]</scope>
    <source>
        <strain evidence="2 3">DSM 44508</strain>
    </source>
</reference>
<feature type="compositionally biased region" description="Basic residues" evidence="1">
    <location>
        <begin position="1"/>
        <end position="15"/>
    </location>
</feature>
<evidence type="ECO:0000313" key="3">
    <source>
        <dbReference type="Proteomes" id="UP001183619"/>
    </source>
</evidence>
<dbReference type="Proteomes" id="UP001183619">
    <property type="component" value="Unassembled WGS sequence"/>
</dbReference>
<feature type="compositionally biased region" description="Basic and acidic residues" evidence="1">
    <location>
        <begin position="23"/>
        <end position="32"/>
    </location>
</feature>
<comment type="caution">
    <text evidence="2">The sequence shown here is derived from an EMBL/GenBank/DDBJ whole genome shotgun (WGS) entry which is preliminary data.</text>
</comment>
<gene>
    <name evidence="2" type="ORF">J2S37_001266</name>
</gene>
<organism evidence="2 3">
    <name type="scientific">Corynebacterium felinum</name>
    <dbReference type="NCBI Taxonomy" id="131318"/>
    <lineage>
        <taxon>Bacteria</taxon>
        <taxon>Bacillati</taxon>
        <taxon>Actinomycetota</taxon>
        <taxon>Actinomycetes</taxon>
        <taxon>Mycobacteriales</taxon>
        <taxon>Corynebacteriaceae</taxon>
        <taxon>Corynebacterium</taxon>
    </lineage>
</organism>
<evidence type="ECO:0000313" key="2">
    <source>
        <dbReference type="EMBL" id="MDR7354728.1"/>
    </source>
</evidence>
<protein>
    <submittedName>
        <fullName evidence="2">Uncharacterized protein</fullName>
    </submittedName>
</protein>
<keyword evidence="3" id="KW-1185">Reference proteome</keyword>
<evidence type="ECO:0000256" key="1">
    <source>
        <dbReference type="SAM" id="MobiDB-lite"/>
    </source>
</evidence>
<dbReference type="RefSeq" id="WP_277104648.1">
    <property type="nucleotide sequence ID" value="NZ_BAAAJS010000049.1"/>
</dbReference>
<proteinExistence type="predicted"/>
<feature type="region of interest" description="Disordered" evidence="1">
    <location>
        <begin position="1"/>
        <end position="62"/>
    </location>
</feature>